<protein>
    <recommendedName>
        <fullName evidence="4">Carbamoyl-phosphate synthase L chain</fullName>
    </recommendedName>
</protein>
<sequence>MQRSLRLPLSLTGAAALALANTPIQPVAAQEKDGSAADLGVMEINLKDAVQFNWGFQGALQGAGTPNQAGIGAFLPIAVGENSVWFIDALANANFADRDGESSIVNTDVAGTTISTSTRLGYRWLNGDRSWMYGVNAGYDSRPMNTGDADTSVNVFDKRDVFFSQVAAGLEAVSDTWNFNAYALVPIGDDEHRLNSQYEAGALDTYGLDVGYSITPDLNAFVGYYYHSGDVGEADGSGVKGRLAYHISNGLTLGANLSYDEAFDTRFTADIKYRFGSNGYGAPSKKEPAVMPAIQALSATPANRDVRVGDGCFYVNGVYKCFDVKTEPSGGICDGTFC</sequence>
<dbReference type="EMBL" id="CP000554">
    <property type="protein sequence ID" value="ABM79481.1"/>
    <property type="molecule type" value="Genomic_DNA"/>
</dbReference>
<dbReference type="Gene3D" id="2.40.160.160">
    <property type="entry name" value="Inverse autotransporter, beta-domain"/>
    <property type="match status" value="1"/>
</dbReference>
<organism evidence="2 3">
    <name type="scientific">Prochlorococcus marinus (strain MIT 9303)</name>
    <dbReference type="NCBI Taxonomy" id="59922"/>
    <lineage>
        <taxon>Bacteria</taxon>
        <taxon>Bacillati</taxon>
        <taxon>Cyanobacteriota</taxon>
        <taxon>Cyanophyceae</taxon>
        <taxon>Synechococcales</taxon>
        <taxon>Prochlorococcaceae</taxon>
        <taxon>Prochlorococcus</taxon>
    </lineage>
</organism>
<dbReference type="KEGG" id="pmf:P9303_27511"/>
<reference evidence="2 3" key="1">
    <citation type="journal article" date="2007" name="PLoS Genet.">
        <title>Patterns and implications of gene gain and loss in the evolution of Prochlorococcus.</title>
        <authorList>
            <person name="Kettler G.C."/>
            <person name="Martiny A.C."/>
            <person name="Huang K."/>
            <person name="Zucker J."/>
            <person name="Coleman M.L."/>
            <person name="Rodrigue S."/>
            <person name="Chen F."/>
            <person name="Lapidus A."/>
            <person name="Ferriera S."/>
            <person name="Johnson J."/>
            <person name="Steglich C."/>
            <person name="Church G.M."/>
            <person name="Richardson P."/>
            <person name="Chisholm S.W."/>
        </authorList>
    </citation>
    <scope>NUCLEOTIDE SEQUENCE [LARGE SCALE GENOMIC DNA]</scope>
    <source>
        <strain evidence="2 3">MIT 9303</strain>
    </source>
</reference>
<keyword evidence="1" id="KW-0732">Signal</keyword>
<evidence type="ECO:0000256" key="1">
    <source>
        <dbReference type="SAM" id="SignalP"/>
    </source>
</evidence>
<accession>A2CDC1</accession>
<gene>
    <name evidence="2" type="ordered locus">P9303_27511</name>
</gene>
<evidence type="ECO:0000313" key="3">
    <source>
        <dbReference type="Proteomes" id="UP000002274"/>
    </source>
</evidence>
<dbReference type="InterPro" id="IPR038177">
    <property type="entry name" value="IAT_beta_sf"/>
</dbReference>
<dbReference type="STRING" id="59922.P9303_27511"/>
<dbReference type="SUPFAM" id="SSF56935">
    <property type="entry name" value="Porins"/>
    <property type="match status" value="1"/>
</dbReference>
<name>A2CDC1_PROM3</name>
<evidence type="ECO:0008006" key="4">
    <source>
        <dbReference type="Google" id="ProtNLM"/>
    </source>
</evidence>
<dbReference type="BioCyc" id="PMAR59922:G1G80-2412-MONOMER"/>
<feature type="chain" id="PRO_5002642699" description="Carbamoyl-phosphate synthase L chain" evidence="1">
    <location>
        <begin position="21"/>
        <end position="338"/>
    </location>
</feature>
<dbReference type="RefSeq" id="WP_011827324.1">
    <property type="nucleotide sequence ID" value="NC_008820.1"/>
</dbReference>
<feature type="signal peptide" evidence="1">
    <location>
        <begin position="1"/>
        <end position="20"/>
    </location>
</feature>
<evidence type="ECO:0000313" key="2">
    <source>
        <dbReference type="EMBL" id="ABM79481.1"/>
    </source>
</evidence>
<proteinExistence type="predicted"/>
<dbReference type="AlphaFoldDB" id="A2CDC1"/>
<dbReference type="HOGENOM" id="CLU_060100_0_0_3"/>
<dbReference type="Proteomes" id="UP000002274">
    <property type="component" value="Chromosome"/>
</dbReference>